<dbReference type="AlphaFoldDB" id="A0A4R2KTK0"/>
<reference evidence="1 2" key="1">
    <citation type="submission" date="2019-03" db="EMBL/GenBank/DDBJ databases">
        <title>Genomic Encyclopedia of Type Strains, Phase IV (KMG-IV): sequencing the most valuable type-strain genomes for metagenomic binning, comparative biology and taxonomic classification.</title>
        <authorList>
            <person name="Goeker M."/>
        </authorList>
    </citation>
    <scope>NUCLEOTIDE SEQUENCE [LARGE SCALE GENOMIC DNA]</scope>
    <source>
        <strain evidence="1 2">DSM 23344</strain>
    </source>
</reference>
<name>A0A4R2KTK0_9GAMM</name>
<dbReference type="RefSeq" id="WP_117317236.1">
    <property type="nucleotide sequence ID" value="NZ_QQSW01000008.1"/>
</dbReference>
<protein>
    <submittedName>
        <fullName evidence="1">Uncharacterized protein</fullName>
    </submittedName>
</protein>
<comment type="caution">
    <text evidence="1">The sequence shown here is derived from an EMBL/GenBank/DDBJ whole genome shotgun (WGS) entry which is preliminary data.</text>
</comment>
<accession>A0A4R2KTK0</accession>
<evidence type="ECO:0000313" key="2">
    <source>
        <dbReference type="Proteomes" id="UP000294980"/>
    </source>
</evidence>
<sequence>MYDAQDFGLIDFNALPLRVVASQLVRAAQVGDNYELSRRTFYRMLHNGNILPPQMNQGTGRNPVYTWYRPMFEDHVNLLIIKDANGRWYDVRNPDRYIPIAPGFRPKNECEAHLRAYDDVA</sequence>
<gene>
    <name evidence="1" type="ORF">EV688_103168</name>
</gene>
<dbReference type="Proteomes" id="UP000294980">
    <property type="component" value="Unassembled WGS sequence"/>
</dbReference>
<proteinExistence type="predicted"/>
<dbReference type="EMBL" id="SLWX01000003">
    <property type="protein sequence ID" value="TCO77154.1"/>
    <property type="molecule type" value="Genomic_DNA"/>
</dbReference>
<keyword evidence="2" id="KW-1185">Reference proteome</keyword>
<organism evidence="1 2">
    <name type="scientific">Chromatocurvus halotolerans</name>
    <dbReference type="NCBI Taxonomy" id="1132028"/>
    <lineage>
        <taxon>Bacteria</taxon>
        <taxon>Pseudomonadati</taxon>
        <taxon>Pseudomonadota</taxon>
        <taxon>Gammaproteobacteria</taxon>
        <taxon>Cellvibrionales</taxon>
        <taxon>Halieaceae</taxon>
        <taxon>Chromatocurvus</taxon>
    </lineage>
</organism>
<evidence type="ECO:0000313" key="1">
    <source>
        <dbReference type="EMBL" id="TCO77154.1"/>
    </source>
</evidence>